<dbReference type="InterPro" id="IPR036719">
    <property type="entry name" value="Neuro-gated_channel_TM_sf"/>
</dbReference>
<dbReference type="PRINTS" id="PR00252">
    <property type="entry name" value="NRIONCHANNEL"/>
</dbReference>
<keyword evidence="5" id="KW-0406">Ion transport</keyword>
<dbReference type="GO" id="GO:0005230">
    <property type="term" value="F:extracellular ligand-gated monoatomic ion channel activity"/>
    <property type="evidence" value="ECO:0007669"/>
    <property type="project" value="InterPro"/>
</dbReference>
<feature type="transmembrane region" description="Helical" evidence="5">
    <location>
        <begin position="288"/>
        <end position="313"/>
    </location>
</feature>
<dbReference type="GO" id="GO:0004888">
    <property type="term" value="F:transmembrane signaling receptor activity"/>
    <property type="evidence" value="ECO:0007669"/>
    <property type="project" value="InterPro"/>
</dbReference>
<evidence type="ECO:0000256" key="3">
    <source>
        <dbReference type="ARBA" id="ARBA00022989"/>
    </source>
</evidence>
<gene>
    <name evidence="9" type="primary">LOC111119904</name>
</gene>
<feature type="transmembrane region" description="Helical" evidence="5">
    <location>
        <begin position="257"/>
        <end position="276"/>
    </location>
</feature>
<dbReference type="GeneID" id="111119904"/>
<organism evidence="8 9">
    <name type="scientific">Crassostrea virginica</name>
    <name type="common">Eastern oyster</name>
    <dbReference type="NCBI Taxonomy" id="6565"/>
    <lineage>
        <taxon>Eukaryota</taxon>
        <taxon>Metazoa</taxon>
        <taxon>Spiralia</taxon>
        <taxon>Lophotrochozoa</taxon>
        <taxon>Mollusca</taxon>
        <taxon>Bivalvia</taxon>
        <taxon>Autobranchia</taxon>
        <taxon>Pteriomorphia</taxon>
        <taxon>Ostreida</taxon>
        <taxon>Ostreoidea</taxon>
        <taxon>Ostreidae</taxon>
        <taxon>Crassostrea</taxon>
    </lineage>
</organism>
<reference evidence="9" key="1">
    <citation type="submission" date="2025-08" db="UniProtKB">
        <authorList>
            <consortium name="RefSeq"/>
        </authorList>
    </citation>
    <scope>IDENTIFICATION</scope>
    <source>
        <tissue evidence="9">Whole sample</tissue>
    </source>
</reference>
<evidence type="ECO:0000256" key="1">
    <source>
        <dbReference type="ARBA" id="ARBA00004141"/>
    </source>
</evidence>
<dbReference type="Proteomes" id="UP000694844">
    <property type="component" value="Chromosome 2"/>
</dbReference>
<evidence type="ECO:0000313" key="8">
    <source>
        <dbReference type="Proteomes" id="UP000694844"/>
    </source>
</evidence>
<feature type="domain" description="Neurotransmitter-gated ion-channel transmembrane" evidence="7">
    <location>
        <begin position="233"/>
        <end position="350"/>
    </location>
</feature>
<keyword evidence="5" id="KW-0407">Ion channel</keyword>
<keyword evidence="8" id="KW-1185">Reference proteome</keyword>
<feature type="domain" description="Neurotransmitter-gated ion-channel transmembrane" evidence="7">
    <location>
        <begin position="555"/>
        <end position="652"/>
    </location>
</feature>
<keyword evidence="3 5" id="KW-1133">Transmembrane helix</keyword>
<feature type="transmembrane region" description="Helical" evidence="5">
    <location>
        <begin position="580"/>
        <end position="598"/>
    </location>
</feature>
<comment type="subcellular location">
    <subcellularLocation>
        <location evidence="1">Membrane</location>
        <topology evidence="1">Multi-pass membrane protein</topology>
    </subcellularLocation>
</comment>
<dbReference type="PROSITE" id="PS00236">
    <property type="entry name" value="NEUROTR_ION_CHANNEL"/>
    <property type="match status" value="2"/>
</dbReference>
<feature type="transmembrane region" description="Helical" evidence="5">
    <location>
        <begin position="407"/>
        <end position="425"/>
    </location>
</feature>
<evidence type="ECO:0000256" key="4">
    <source>
        <dbReference type="ARBA" id="ARBA00023136"/>
    </source>
</evidence>
<dbReference type="KEGG" id="cvn:111119904"/>
<proteinExistence type="inferred from homology"/>
<feature type="chain" id="PRO_5034642734" evidence="5">
    <location>
        <begin position="21"/>
        <end position="734"/>
    </location>
</feature>
<dbReference type="Gene3D" id="2.70.170.10">
    <property type="entry name" value="Neurotransmitter-gated ion-channel ligand-binding domain"/>
    <property type="match status" value="2"/>
</dbReference>
<keyword evidence="4 5" id="KW-0472">Membrane</keyword>
<dbReference type="CDD" id="cd19051">
    <property type="entry name" value="LGIC_TM_cation"/>
    <property type="match status" value="2"/>
</dbReference>
<evidence type="ECO:0000256" key="2">
    <source>
        <dbReference type="ARBA" id="ARBA00022692"/>
    </source>
</evidence>
<feature type="transmembrane region" description="Helical" evidence="5">
    <location>
        <begin position="227"/>
        <end position="251"/>
    </location>
</feature>
<keyword evidence="5" id="KW-0732">Signal</keyword>
<sequence>MADRRFFLVLAVCFFTIVSANTPEKFRTWLGNDPFKSYNKRIFPRSNQNENVTVDIKYYLIAITGFDEVAGQMDTVGYMKVQWKNEFLIWSSTDIPVISLPQDNFWLPSLVVSNSVTTLFEVGHSSYPVRITSDGDCEWTVGVVAKTACAVDVSYYPFDIQNCKVTLNPWGFTDNQIYLMSSESSLDLTHYMENVQWELKTTSIETKSISSTSFLNLNLEIKRRPGYFIVNMVIPILILGLLNGMVFLLPADSGERVGFAITAFLTFAVFLTMVSANLPRAAEPMSLLCYFLTLMLVLSALSCVITIMTLRVYHQDEDSEVPKWLRHVIAFMNFQKCKKWCCSSKKSKNSVGADNDGFDDDSLDEHGLPMKKKLGYEDTKSEASSEEEEEDDTADITWRKVGKTLDIFFFSLFILGTLIIAVFFLDQLWKPSIVLSNSVESLKELGDKSYRIRIDNNGNHEWVVGIVSKTACSIDITYYPFDKQSCNITFNPWGYTQSQIDLVTTETKVDLTHYQENVEWDITSTMVVKQVVDSSVYINFVLNMERKPGYFVINMIIPVLILSLLNGLVFLLPADSGERVGYAITAFLTFAVFLSMVSENLPKASEPMSMLCYFLTLMLCLSAVSTIVTILVLRVHHQHEESEVPKYLRHIIAFIKCDKCKKVCCREDKVKDISPDDEEEEEDDDDELGKNPDDTIYITWKVAARVLDYFFFLVFLGSTSAITVFFLIPLAFAS</sequence>
<keyword evidence="5" id="KW-0813">Transport</keyword>
<dbReference type="OrthoDB" id="6147903at2759"/>
<dbReference type="SUPFAM" id="SSF90112">
    <property type="entry name" value="Neurotransmitter-gated ion-channel transmembrane pore"/>
    <property type="match status" value="2"/>
</dbReference>
<feature type="transmembrane region" description="Helical" evidence="5">
    <location>
        <begin position="709"/>
        <end position="732"/>
    </location>
</feature>
<evidence type="ECO:0000259" key="7">
    <source>
        <dbReference type="Pfam" id="PF02932"/>
    </source>
</evidence>
<feature type="signal peptide" evidence="5">
    <location>
        <begin position="1"/>
        <end position="20"/>
    </location>
</feature>
<dbReference type="Gene3D" id="1.20.58.390">
    <property type="entry name" value="Neurotransmitter-gated ion-channel transmembrane domain"/>
    <property type="match status" value="2"/>
</dbReference>
<dbReference type="Pfam" id="PF02932">
    <property type="entry name" value="Neur_chan_memb"/>
    <property type="match status" value="2"/>
</dbReference>
<dbReference type="AlphaFoldDB" id="A0A8B8CK22"/>
<dbReference type="InterPro" id="IPR018000">
    <property type="entry name" value="Neurotransmitter_ion_chnl_CS"/>
</dbReference>
<feature type="domain" description="Neurotransmitter-gated ion-channel ligand-binding" evidence="6">
    <location>
        <begin position="33"/>
        <end position="225"/>
    </location>
</feature>
<evidence type="ECO:0000259" key="6">
    <source>
        <dbReference type="Pfam" id="PF02931"/>
    </source>
</evidence>
<dbReference type="CDD" id="cd18989">
    <property type="entry name" value="LGIC_ECD_cation"/>
    <property type="match status" value="2"/>
</dbReference>
<accession>A0A8B8CK22</accession>
<keyword evidence="2 5" id="KW-0812">Transmembrane</keyword>
<dbReference type="Pfam" id="PF02931">
    <property type="entry name" value="Neur_chan_LBD"/>
    <property type="match status" value="2"/>
</dbReference>
<comment type="similarity">
    <text evidence="5">Belongs to the ligand-gated ion channel (TC 1.A.9) family.</text>
</comment>
<protein>
    <submittedName>
        <fullName evidence="9">Acetylcholine receptor subunit alpha-like</fullName>
    </submittedName>
</protein>
<dbReference type="FunFam" id="2.70.170.10:FF:000028">
    <property type="entry name" value="AcetylCholine Receptor"/>
    <property type="match status" value="1"/>
</dbReference>
<comment type="caution">
    <text evidence="5">Lacks conserved residue(s) required for the propagation of feature annotation.</text>
</comment>
<evidence type="ECO:0000256" key="5">
    <source>
        <dbReference type="RuleBase" id="RU000687"/>
    </source>
</evidence>
<name>A0A8B8CK22_CRAVI</name>
<evidence type="ECO:0000313" key="9">
    <source>
        <dbReference type="RefSeq" id="XP_022316187.1"/>
    </source>
</evidence>
<feature type="transmembrane region" description="Helical" evidence="5">
    <location>
        <begin position="610"/>
        <end position="633"/>
    </location>
</feature>
<feature type="domain" description="Neurotransmitter-gated ion-channel ligand-binding" evidence="6">
    <location>
        <begin position="426"/>
        <end position="548"/>
    </location>
</feature>
<dbReference type="SUPFAM" id="SSF63712">
    <property type="entry name" value="Nicotinic receptor ligand binding domain-like"/>
    <property type="match status" value="2"/>
</dbReference>
<dbReference type="PANTHER" id="PTHR18945">
    <property type="entry name" value="NEUROTRANSMITTER GATED ION CHANNEL"/>
    <property type="match status" value="1"/>
</dbReference>
<dbReference type="InterPro" id="IPR038050">
    <property type="entry name" value="Neuro_actylchol_rec"/>
</dbReference>
<dbReference type="InterPro" id="IPR006201">
    <property type="entry name" value="Neur_channel"/>
</dbReference>
<dbReference type="InterPro" id="IPR036734">
    <property type="entry name" value="Neur_chan_lig-bd_sf"/>
</dbReference>
<dbReference type="RefSeq" id="XP_022316187.1">
    <property type="nucleotide sequence ID" value="XM_022460479.1"/>
</dbReference>
<feature type="transmembrane region" description="Helical" evidence="5">
    <location>
        <begin position="551"/>
        <end position="574"/>
    </location>
</feature>
<dbReference type="GO" id="GO:0016020">
    <property type="term" value="C:membrane"/>
    <property type="evidence" value="ECO:0007669"/>
    <property type="project" value="UniProtKB-SubCell"/>
</dbReference>
<dbReference type="InterPro" id="IPR006029">
    <property type="entry name" value="Neurotrans-gated_channel_TM"/>
</dbReference>
<dbReference type="InterPro" id="IPR006202">
    <property type="entry name" value="Neur_chan_lig-bd"/>
</dbReference>